<dbReference type="Proteomes" id="UP000029725">
    <property type="component" value="Unassembled WGS sequence"/>
</dbReference>
<dbReference type="CDD" id="cd03754">
    <property type="entry name" value="proteasome_alpha_type_6"/>
    <property type="match status" value="1"/>
</dbReference>
<organism evidence="10 11">
    <name type="scientific">Mitosporidium daphniae</name>
    <dbReference type="NCBI Taxonomy" id="1485682"/>
    <lineage>
        <taxon>Eukaryota</taxon>
        <taxon>Fungi</taxon>
        <taxon>Fungi incertae sedis</taxon>
        <taxon>Microsporidia</taxon>
        <taxon>Mitosporidium</taxon>
    </lineage>
</organism>
<dbReference type="PANTHER" id="PTHR11599">
    <property type="entry name" value="PROTEASOME SUBUNIT ALPHA/BETA"/>
    <property type="match status" value="1"/>
</dbReference>
<evidence type="ECO:0000259" key="9">
    <source>
        <dbReference type="SMART" id="SM00948"/>
    </source>
</evidence>
<dbReference type="AlphaFoldDB" id="A0A098VUM4"/>
<dbReference type="Pfam" id="PF10584">
    <property type="entry name" value="Proteasome_A_N"/>
    <property type="match status" value="1"/>
</dbReference>
<dbReference type="EMBL" id="JMKJ01000049">
    <property type="protein sequence ID" value="KGG52677.1"/>
    <property type="molecule type" value="Genomic_DNA"/>
</dbReference>
<dbReference type="OrthoDB" id="431557at2759"/>
<dbReference type="InterPro" id="IPR023332">
    <property type="entry name" value="Proteasome_alpha-type"/>
</dbReference>
<evidence type="ECO:0000256" key="3">
    <source>
        <dbReference type="ARBA" id="ARBA00004496"/>
    </source>
</evidence>
<dbReference type="InterPro" id="IPR000426">
    <property type="entry name" value="Proteasome_asu_N"/>
</dbReference>
<name>A0A098VUM4_9MICR</name>
<comment type="subcellular location">
    <subcellularLocation>
        <location evidence="3">Cytoplasm</location>
    </subcellularLocation>
    <subcellularLocation>
        <location evidence="2">Nucleus</location>
    </subcellularLocation>
</comment>
<dbReference type="InterPro" id="IPR029055">
    <property type="entry name" value="Ntn_hydrolases_N"/>
</dbReference>
<comment type="similarity">
    <text evidence="8">Belongs to the peptidase T1A family.</text>
</comment>
<evidence type="ECO:0000313" key="10">
    <source>
        <dbReference type="EMBL" id="KGG52677.1"/>
    </source>
</evidence>
<dbReference type="InterPro" id="IPR034642">
    <property type="entry name" value="Proteasome_subunit_alpha6"/>
</dbReference>
<dbReference type="FunFam" id="3.60.20.10:FF:000055">
    <property type="entry name" value="Proteasome subunit alpha type"/>
    <property type="match status" value="1"/>
</dbReference>
<evidence type="ECO:0000256" key="6">
    <source>
        <dbReference type="ARBA" id="ARBA00023242"/>
    </source>
</evidence>
<comment type="caution">
    <text evidence="10">The sequence shown here is derived from an EMBL/GenBank/DDBJ whole genome shotgun (WGS) entry which is preliminary data.</text>
</comment>
<feature type="domain" description="Proteasome alpha-type subunits" evidence="9">
    <location>
        <begin position="10"/>
        <end position="32"/>
    </location>
</feature>
<dbReference type="SMART" id="SM00948">
    <property type="entry name" value="Proteasome_A_N"/>
    <property type="match status" value="1"/>
</dbReference>
<dbReference type="InterPro" id="IPR001353">
    <property type="entry name" value="Proteasome_sua/b"/>
</dbReference>
<dbReference type="GO" id="GO:0006511">
    <property type="term" value="P:ubiquitin-dependent protein catabolic process"/>
    <property type="evidence" value="ECO:0007669"/>
    <property type="project" value="InterPro"/>
</dbReference>
<reference evidence="10 11" key="1">
    <citation type="submission" date="2014-04" db="EMBL/GenBank/DDBJ databases">
        <title>A new species of microsporidia sheds light on the evolution of extreme parasitism.</title>
        <authorList>
            <person name="Haag K.L."/>
            <person name="James T.Y."/>
            <person name="Larsson R."/>
            <person name="Schaer T.M."/>
            <person name="Refardt D."/>
            <person name="Pombert J.-F."/>
            <person name="Ebert D."/>
        </authorList>
    </citation>
    <scope>NUCLEOTIDE SEQUENCE [LARGE SCALE GENOMIC DNA]</scope>
    <source>
        <strain evidence="10 11">UGP3</strain>
        <tissue evidence="10">Spores</tissue>
    </source>
</reference>
<dbReference type="PROSITE" id="PS51475">
    <property type="entry name" value="PROTEASOME_ALPHA_2"/>
    <property type="match status" value="1"/>
</dbReference>
<evidence type="ECO:0000256" key="5">
    <source>
        <dbReference type="ARBA" id="ARBA00022942"/>
    </source>
</evidence>
<accession>A0A098VUM4</accession>
<proteinExistence type="inferred from homology"/>
<evidence type="ECO:0000256" key="1">
    <source>
        <dbReference type="ARBA" id="ARBA00002000"/>
    </source>
</evidence>
<keyword evidence="5 8" id="KW-0647">Proteasome</keyword>
<evidence type="ECO:0000256" key="7">
    <source>
        <dbReference type="ARBA" id="ARBA00026071"/>
    </source>
</evidence>
<dbReference type="GO" id="GO:0005737">
    <property type="term" value="C:cytoplasm"/>
    <property type="evidence" value="ECO:0007669"/>
    <property type="project" value="UniProtKB-SubCell"/>
</dbReference>
<comment type="function">
    <text evidence="1">The proteasome is a multicatalytic proteinase complex which is characterized by its ability to cleave peptides with Arg, Phe, Tyr, Leu, and Glu adjacent to the leaving group at neutral or slightly basic pH. The proteasome has an ATP-dependent proteolytic activity.</text>
</comment>
<protein>
    <submittedName>
        <fullName evidence="10">Alpha type subunit of proteasome</fullName>
    </submittedName>
</protein>
<dbReference type="InterPro" id="IPR050115">
    <property type="entry name" value="Proteasome_alpha"/>
</dbReference>
<dbReference type="SUPFAM" id="SSF56235">
    <property type="entry name" value="N-terminal nucleophile aminohydrolases (Ntn hydrolases)"/>
    <property type="match status" value="1"/>
</dbReference>
<dbReference type="HOGENOM" id="CLU_035750_4_1_1"/>
<evidence type="ECO:0000313" key="11">
    <source>
        <dbReference type="Proteomes" id="UP000029725"/>
    </source>
</evidence>
<dbReference type="GeneID" id="25258432"/>
<dbReference type="GO" id="GO:0005634">
    <property type="term" value="C:nucleus"/>
    <property type="evidence" value="ECO:0007669"/>
    <property type="project" value="UniProtKB-SubCell"/>
</dbReference>
<keyword evidence="4" id="KW-0963">Cytoplasm</keyword>
<evidence type="ECO:0000256" key="4">
    <source>
        <dbReference type="ARBA" id="ARBA00022490"/>
    </source>
</evidence>
<keyword evidence="6" id="KW-0539">Nucleus</keyword>
<comment type="subunit">
    <text evidence="7">The 26S proteasome consists of a 20S proteasome core and two 19S regulatory subunits. The 20S proteasome core is composed of 28 subunits that are arranged in four stacked rings, resulting in a barrel-shaped structure. The two end rings are each formed by seven alpha subunits, and the two central rings are each formed by seven beta subunits. The catalytic chamber with the active sites is on the inside of the barrel.</text>
</comment>
<evidence type="ECO:0000256" key="8">
    <source>
        <dbReference type="PROSITE-ProRule" id="PRU00808"/>
    </source>
</evidence>
<dbReference type="RefSeq" id="XP_013239113.1">
    <property type="nucleotide sequence ID" value="XM_013383659.1"/>
</dbReference>
<dbReference type="Gene3D" id="3.60.20.10">
    <property type="entry name" value="Glutamine Phosphoribosylpyrophosphate, subunit 1, domain 1"/>
    <property type="match status" value="1"/>
</dbReference>
<gene>
    <name evidence="10" type="ORF">DI09_144p10</name>
</gene>
<evidence type="ECO:0000256" key="2">
    <source>
        <dbReference type="ARBA" id="ARBA00004123"/>
    </source>
</evidence>
<dbReference type="Pfam" id="PF00227">
    <property type="entry name" value="Proteasome"/>
    <property type="match status" value="1"/>
</dbReference>
<keyword evidence="11" id="KW-1185">Reference proteome</keyword>
<dbReference type="VEuPathDB" id="MicrosporidiaDB:DI09_144p10"/>
<sequence>MATSGKGSGYDHLISIFSPEGRLYQVEYAFKVIQSSGLTSLAIKGKDCVVAVSQKKLPDKMIDPTTVTSLYLITKGTGCVVSGMQADGLSQISRARHEAAEFKYKNGYEMPCELLVKRMAKLNQVSTQQAGMRPMGVAITFIAFDEEKGPVLFKLDPAGQMISFKATASGQKSQELMQELETRLKKKPFDEYSMEEIIEVAITALSVVISHEFKPDEIEIGVVSKESPSFQILSQERIDNILSVLADKDY</sequence>
<dbReference type="GO" id="GO:0019773">
    <property type="term" value="C:proteasome core complex, alpha-subunit complex"/>
    <property type="evidence" value="ECO:0007669"/>
    <property type="project" value="UniProtKB-UniRule"/>
</dbReference>